<gene>
    <name evidence="3" type="ORF">Egran_04584</name>
</gene>
<proteinExistence type="predicted"/>
<organism evidence="3 4">
    <name type="scientific">Elaphomyces granulatus</name>
    <dbReference type="NCBI Taxonomy" id="519963"/>
    <lineage>
        <taxon>Eukaryota</taxon>
        <taxon>Fungi</taxon>
        <taxon>Dikarya</taxon>
        <taxon>Ascomycota</taxon>
        <taxon>Pezizomycotina</taxon>
        <taxon>Eurotiomycetes</taxon>
        <taxon>Eurotiomycetidae</taxon>
        <taxon>Eurotiales</taxon>
        <taxon>Elaphomycetaceae</taxon>
        <taxon>Elaphomyces</taxon>
    </lineage>
</organism>
<comment type="caution">
    <text evidence="3">The sequence shown here is derived from an EMBL/GenBank/DDBJ whole genome shotgun (WGS) entry which is preliminary data.</text>
</comment>
<dbReference type="PANTHER" id="PTHR28125:SF3">
    <property type="entry name" value="TRANSCRIPTION REGULATOR RUA1 C-TERMINAL DOMAIN-CONTAINING PROTEIN"/>
    <property type="match status" value="1"/>
</dbReference>
<dbReference type="OrthoDB" id="4225998at2759"/>
<feature type="compositionally biased region" description="Low complexity" evidence="1">
    <location>
        <begin position="246"/>
        <end position="262"/>
    </location>
</feature>
<keyword evidence="4" id="KW-1185">Reference proteome</keyword>
<feature type="compositionally biased region" description="Polar residues" evidence="1">
    <location>
        <begin position="221"/>
        <end position="238"/>
    </location>
</feature>
<sequence length="549" mass="59783">MSTTATMESLGIRIRQPGVYPNVSLVAHLRGLPEQTFNQSPLSWYSHHVDTAQDCAPSTYMGNVSGLVYPDYVDRSRCGLEAVGGSLDGSNLDPFQNKTLSAHVPPALNGMEGFPSKLDLESFLPDDGFCESQPECPISLSGNEIGPFDPDGFPEAMPFHSDYSQKTHVPLSTIADSPAAPLESSSSKAPKIDRRLKSCASSRPNMRTAPYRLDGIRKRWLSTTPHTSPSAKPPSSLSYEDDGNLIHTTSVNSSHSSGGTSISNSVPFNQAITPVVGSSPSRVYGEPFLEPSRSNHHGRKPSRLFPQECCQTIGNSVDLGGRCFDHHSGPSSPPDLLGPLREEPIAPPAQDMNPDNPDLVPHEQEQRFENDLYTPKWVRGQGYKREGWCGICRPGRWLVLKNSAFWYDKSFTHGVSASTGQAFDAPKETRRMADSPDTWEGLCRRCGEWIALVSSKKKGTTWFRHAHKCQIHARSNKGSPKKRRGSNSNSNSTANHCPDAIANFRSPSSASLSSMMTESTSLLAFSAAVEDTALSTIDPVSTLIISPIN</sequence>
<dbReference type="EMBL" id="NPHW01004653">
    <property type="protein sequence ID" value="OXV07650.1"/>
    <property type="molecule type" value="Genomic_DNA"/>
</dbReference>
<evidence type="ECO:0000259" key="2">
    <source>
        <dbReference type="Pfam" id="PF14616"/>
    </source>
</evidence>
<protein>
    <recommendedName>
        <fullName evidence="2">Transcription regulator Rua1 C-terminal domain-containing protein</fullName>
    </recommendedName>
</protein>
<feature type="domain" description="Transcription regulator Rua1 C-terminal" evidence="2">
    <location>
        <begin position="369"/>
        <end position="469"/>
    </location>
</feature>
<evidence type="ECO:0000256" key="1">
    <source>
        <dbReference type="SAM" id="MobiDB-lite"/>
    </source>
</evidence>
<evidence type="ECO:0000313" key="4">
    <source>
        <dbReference type="Proteomes" id="UP000243515"/>
    </source>
</evidence>
<name>A0A232LU04_9EURO</name>
<dbReference type="Pfam" id="PF14616">
    <property type="entry name" value="Rua1_C"/>
    <property type="match status" value="1"/>
</dbReference>
<feature type="region of interest" description="Disordered" evidence="1">
    <location>
        <begin position="176"/>
        <end position="262"/>
    </location>
</feature>
<dbReference type="Proteomes" id="UP000243515">
    <property type="component" value="Unassembled WGS sequence"/>
</dbReference>
<accession>A0A232LU04</accession>
<dbReference type="AlphaFoldDB" id="A0A232LU04"/>
<dbReference type="InterPro" id="IPR028012">
    <property type="entry name" value="Rua1_C"/>
</dbReference>
<feature type="region of interest" description="Disordered" evidence="1">
    <location>
        <begin position="283"/>
        <end position="302"/>
    </location>
</feature>
<reference evidence="3 4" key="1">
    <citation type="journal article" date="2015" name="Environ. Microbiol.">
        <title>Metagenome sequence of Elaphomyces granulatus from sporocarp tissue reveals Ascomycota ectomycorrhizal fingerprints of genome expansion and a Proteobacteria-rich microbiome.</title>
        <authorList>
            <person name="Quandt C.A."/>
            <person name="Kohler A."/>
            <person name="Hesse C.N."/>
            <person name="Sharpton T.J."/>
            <person name="Martin F."/>
            <person name="Spatafora J.W."/>
        </authorList>
    </citation>
    <scope>NUCLEOTIDE SEQUENCE [LARGE SCALE GENOMIC DNA]</scope>
    <source>
        <strain evidence="3 4">OSC145934</strain>
    </source>
</reference>
<feature type="compositionally biased region" description="Basic residues" evidence="1">
    <location>
        <begin position="473"/>
        <end position="485"/>
    </location>
</feature>
<dbReference type="PANTHER" id="PTHR28125">
    <property type="entry name" value="MEIOTIC EXPRESSION UP-REGULATED PROTEIN 26"/>
    <property type="match status" value="1"/>
</dbReference>
<evidence type="ECO:0000313" key="3">
    <source>
        <dbReference type="EMBL" id="OXV07650.1"/>
    </source>
</evidence>
<feature type="region of interest" description="Disordered" evidence="1">
    <location>
        <begin position="473"/>
        <end position="500"/>
    </location>
</feature>